<evidence type="ECO:0000313" key="2">
    <source>
        <dbReference type="Proteomes" id="UP000000435"/>
    </source>
</evidence>
<keyword evidence="2" id="KW-1185">Reference proteome</keyword>
<reference evidence="2" key="1">
    <citation type="journal article" date="2006" name="J. Bacteriol.">
        <title>The genome of the obligately intracellular bacterium Ehrlichia canis reveals themes of complex membrane structure and immune evasion strategies.</title>
        <authorList>
            <person name="Mavromatis K."/>
            <person name="Doyle C.K."/>
            <person name="Lykidis A."/>
            <person name="Ivanova N."/>
            <person name="Francino M.P."/>
            <person name="Chain P."/>
            <person name="Shin M."/>
            <person name="Malfatti S."/>
            <person name="Larimer F."/>
            <person name="Copeland A."/>
            <person name="Detter J.C."/>
            <person name="Land M."/>
            <person name="Richardson P.M."/>
            <person name="Yu X.J."/>
            <person name="Walker D.H."/>
            <person name="McBride J.W."/>
            <person name="Kyrpides N.C."/>
        </authorList>
    </citation>
    <scope>NUCLEOTIDE SEQUENCE [LARGE SCALE GENOMIC DNA]</scope>
    <source>
        <strain evidence="2">Jake</strain>
    </source>
</reference>
<sequence length="114" mass="12677">MSSAVEKIDSILDKPNIERQDILWLRNSLLAMQNRMADAVSRSKEQSFKDALNSLLNLHEIPIVGGKQREGTKESCEVDNVNVQNQDRDEKPSGEVDGVNVQGKNNCNNVKKAA</sequence>
<accession>A0ACA6AW79</accession>
<name>A0ACA6AW79_EHRCJ</name>
<organism evidence="1 2">
    <name type="scientific">Ehrlichia canis (strain Jake)</name>
    <dbReference type="NCBI Taxonomy" id="269484"/>
    <lineage>
        <taxon>Bacteria</taxon>
        <taxon>Pseudomonadati</taxon>
        <taxon>Pseudomonadota</taxon>
        <taxon>Alphaproteobacteria</taxon>
        <taxon>Rickettsiales</taxon>
        <taxon>Anaplasmataceae</taxon>
        <taxon>Ehrlichia</taxon>
    </lineage>
</organism>
<gene>
    <name evidence="1" type="ordered locus">Ecaj_0741</name>
</gene>
<evidence type="ECO:0000313" key="1">
    <source>
        <dbReference type="EMBL" id="AAZ68773.1"/>
    </source>
</evidence>
<dbReference type="Proteomes" id="UP000000435">
    <property type="component" value="Chromosome"/>
</dbReference>
<dbReference type="EMBL" id="CP000107">
    <property type="protein sequence ID" value="AAZ68773.1"/>
    <property type="molecule type" value="Genomic_DNA"/>
</dbReference>
<proteinExistence type="predicted"/>
<protein>
    <submittedName>
        <fullName evidence="1">Uncharacterized protein</fullName>
    </submittedName>
</protein>